<feature type="region of interest" description="Disordered" evidence="1">
    <location>
        <begin position="174"/>
        <end position="254"/>
    </location>
</feature>
<sequence>MSLSGSAGRGVCSCLSRREQGVWPRGASSWFKFIFAKMGATESRVMVTPSRPIQNRHLMHVTDPRSPSVGILRTPIEVGESPKHLSVSEECEEEAVECIEIEDPRSPTLGIVRTPLRSSLQNSMNQLAKQLSEVFVSEDSGIEESPATVVQLPAAPPEEQAATDLAAETNLAAEPVSDEKEVEQTAVESPAVQAAAPAEPTPPPVQQKKQRSKSAHCYGPRNVRQRPRKALTTATPGRSPLKILQEDNSPSPVVQNRQIRKIMAFQSDPQSSLRSLKISHNSWEMSYNKENAHYTQSES</sequence>
<evidence type="ECO:0008006" key="4">
    <source>
        <dbReference type="Google" id="ProtNLM"/>
    </source>
</evidence>
<gene>
    <name evidence="2" type="ORF">GDO54_004154</name>
</gene>
<comment type="caution">
    <text evidence="2">The sequence shown here is derived from an EMBL/GenBank/DDBJ whole genome shotgun (WGS) entry which is preliminary data.</text>
</comment>
<protein>
    <recommendedName>
        <fullName evidence="4">Cell division cycle-associated protein 3</fullName>
    </recommendedName>
</protein>
<dbReference type="PANTHER" id="PTHR34756">
    <property type="entry name" value="CELL DIVISION CYCLE-ASSOCIATED PROTEIN 3"/>
    <property type="match status" value="1"/>
</dbReference>
<proteinExistence type="predicted"/>
<dbReference type="AlphaFoldDB" id="A0AAV2ZMI2"/>
<name>A0AAV2ZMI2_PYXAD</name>
<feature type="compositionally biased region" description="Low complexity" evidence="1">
    <location>
        <begin position="185"/>
        <end position="198"/>
    </location>
</feature>
<reference evidence="2" key="1">
    <citation type="thesis" date="2020" institute="ProQuest LLC" country="789 East Eisenhower Parkway, Ann Arbor, MI, USA">
        <title>Comparative Genomics and Chromosome Evolution.</title>
        <authorList>
            <person name="Mudd A.B."/>
        </authorList>
    </citation>
    <scope>NUCLEOTIDE SEQUENCE</scope>
    <source>
        <strain evidence="2">1538</strain>
        <tissue evidence="2">Blood</tissue>
    </source>
</reference>
<dbReference type="Proteomes" id="UP001181693">
    <property type="component" value="Unassembled WGS sequence"/>
</dbReference>
<accession>A0AAV2ZMI2</accession>
<dbReference type="EMBL" id="DYDO01000012">
    <property type="protein sequence ID" value="DBA14877.1"/>
    <property type="molecule type" value="Genomic_DNA"/>
</dbReference>
<evidence type="ECO:0000313" key="2">
    <source>
        <dbReference type="EMBL" id="DBA14877.1"/>
    </source>
</evidence>
<evidence type="ECO:0000313" key="3">
    <source>
        <dbReference type="Proteomes" id="UP001181693"/>
    </source>
</evidence>
<organism evidence="2 3">
    <name type="scientific">Pyxicephalus adspersus</name>
    <name type="common">African bullfrog</name>
    <dbReference type="NCBI Taxonomy" id="30357"/>
    <lineage>
        <taxon>Eukaryota</taxon>
        <taxon>Metazoa</taxon>
        <taxon>Chordata</taxon>
        <taxon>Craniata</taxon>
        <taxon>Vertebrata</taxon>
        <taxon>Euteleostomi</taxon>
        <taxon>Amphibia</taxon>
        <taxon>Batrachia</taxon>
        <taxon>Anura</taxon>
        <taxon>Neobatrachia</taxon>
        <taxon>Ranoidea</taxon>
        <taxon>Pyxicephalidae</taxon>
        <taxon>Pyxicephalinae</taxon>
        <taxon>Pyxicephalus</taxon>
    </lineage>
</organism>
<dbReference type="PANTHER" id="PTHR34756:SF1">
    <property type="entry name" value="CELL DIVISION CYCLE-ASSOCIATED PROTEIN 3"/>
    <property type="match status" value="1"/>
</dbReference>
<keyword evidence="3" id="KW-1185">Reference proteome</keyword>
<evidence type="ECO:0000256" key="1">
    <source>
        <dbReference type="SAM" id="MobiDB-lite"/>
    </source>
</evidence>
<dbReference type="InterPro" id="IPR038832">
    <property type="entry name" value="CDCA3"/>
</dbReference>